<dbReference type="InterPro" id="IPR044996">
    <property type="entry name" value="COQ10-like"/>
</dbReference>
<proteinExistence type="inferred from homology"/>
<dbReference type="RefSeq" id="WP_058357168.1">
    <property type="nucleotide sequence ID" value="NZ_CABKVG010000010.1"/>
</dbReference>
<organism evidence="3 4">
    <name type="scientific">Vitreoscilla massiliensis</name>
    <dbReference type="NCBI Taxonomy" id="1689272"/>
    <lineage>
        <taxon>Bacteria</taxon>
        <taxon>Pseudomonadati</taxon>
        <taxon>Pseudomonadota</taxon>
        <taxon>Betaproteobacteria</taxon>
        <taxon>Neisseriales</taxon>
        <taxon>Neisseriaceae</taxon>
        <taxon>Vitreoscilla</taxon>
    </lineage>
</organism>
<protein>
    <submittedName>
        <fullName evidence="3">Type II toxin-antitoxin system RatA family toxin</fullName>
    </submittedName>
</protein>
<sequence>MNTVKKNVLVTHTAEQMFALVDDIEHYADFLPWCNQSVVHKREANVVEATVGIDYMRLKQSFSTRNTNTDGREIRMQLLEGPFKSLEGIWKFTPFGDIGCRIDFQLQYEFASGLISHIIAPVFGRISGTLVDSFIKEADKRHGK</sequence>
<evidence type="ECO:0000313" key="3">
    <source>
        <dbReference type="EMBL" id="UOO91314.1"/>
    </source>
</evidence>
<keyword evidence="4" id="KW-1185">Reference proteome</keyword>
<comment type="similarity">
    <text evidence="1">Belongs to the ribosome association toxin RatA family.</text>
</comment>
<dbReference type="InterPro" id="IPR005031">
    <property type="entry name" value="COQ10_START"/>
</dbReference>
<accession>A0ABY4E6B2</accession>
<dbReference type="InterPro" id="IPR023393">
    <property type="entry name" value="START-like_dom_sf"/>
</dbReference>
<dbReference type="EMBL" id="CP091511">
    <property type="protein sequence ID" value="UOO91314.1"/>
    <property type="molecule type" value="Genomic_DNA"/>
</dbReference>
<dbReference type="PANTHER" id="PTHR12901:SF10">
    <property type="entry name" value="COENZYME Q-BINDING PROTEIN COQ10, MITOCHONDRIAL"/>
    <property type="match status" value="1"/>
</dbReference>
<dbReference type="CDD" id="cd07813">
    <property type="entry name" value="COQ10p_like"/>
    <property type="match status" value="1"/>
</dbReference>
<dbReference type="Pfam" id="PF03364">
    <property type="entry name" value="Polyketide_cyc"/>
    <property type="match status" value="1"/>
</dbReference>
<name>A0ABY4E6B2_9NEIS</name>
<dbReference type="Proteomes" id="UP000832011">
    <property type="component" value="Chromosome"/>
</dbReference>
<dbReference type="PANTHER" id="PTHR12901">
    <property type="entry name" value="SPERM PROTEIN HOMOLOG"/>
    <property type="match status" value="1"/>
</dbReference>
<dbReference type="SUPFAM" id="SSF55961">
    <property type="entry name" value="Bet v1-like"/>
    <property type="match status" value="1"/>
</dbReference>
<evidence type="ECO:0000256" key="1">
    <source>
        <dbReference type="ARBA" id="ARBA00008918"/>
    </source>
</evidence>
<gene>
    <name evidence="3" type="ORF">LVJ82_00420</name>
</gene>
<feature type="domain" description="Coenzyme Q-binding protein COQ10 START" evidence="2">
    <location>
        <begin position="10"/>
        <end position="134"/>
    </location>
</feature>
<dbReference type="Gene3D" id="3.30.530.20">
    <property type="match status" value="1"/>
</dbReference>
<evidence type="ECO:0000313" key="4">
    <source>
        <dbReference type="Proteomes" id="UP000832011"/>
    </source>
</evidence>
<reference evidence="3 4" key="1">
    <citation type="journal article" date="2022" name="Res Sq">
        <title>Evolution of multicellular longitudinally dividing oral cavity symbionts (Neisseriaceae).</title>
        <authorList>
            <person name="Nyongesa S."/>
            <person name="Weber P."/>
            <person name="Bernet E."/>
            <person name="Pullido F."/>
            <person name="Nieckarz M."/>
            <person name="Delaby M."/>
            <person name="Nieves C."/>
            <person name="Viehboeck T."/>
            <person name="Krause N."/>
            <person name="Rivera-Millot A."/>
            <person name="Nakamura A."/>
            <person name="Vischer N."/>
            <person name="VanNieuwenhze M."/>
            <person name="Brun Y."/>
            <person name="Cava F."/>
            <person name="Bulgheresi S."/>
            <person name="Veyrier F."/>
        </authorList>
    </citation>
    <scope>NUCLEOTIDE SEQUENCE [LARGE SCALE GENOMIC DNA]</scope>
    <source>
        <strain evidence="3 4">SN4</strain>
    </source>
</reference>
<evidence type="ECO:0000259" key="2">
    <source>
        <dbReference type="Pfam" id="PF03364"/>
    </source>
</evidence>